<dbReference type="GO" id="GO:0006044">
    <property type="term" value="P:N-acetylglucosamine metabolic process"/>
    <property type="evidence" value="ECO:0007669"/>
    <property type="project" value="TreeGrafter"/>
</dbReference>
<keyword evidence="1" id="KW-0812">Transmembrane</keyword>
<gene>
    <name evidence="2" type="ORF">QYM36_013239</name>
</gene>
<evidence type="ECO:0000313" key="2">
    <source>
        <dbReference type="EMBL" id="KAK2709507.1"/>
    </source>
</evidence>
<dbReference type="PANTHER" id="PTHR12224">
    <property type="entry name" value="BETA-1,4-MANNOSYL-GLYCOPROTEIN BETA-1,4-N-ACETYLGLUCOSAMINYL-TRANSFERASE"/>
    <property type="match status" value="1"/>
</dbReference>
<keyword evidence="1" id="KW-0472">Membrane</keyword>
<evidence type="ECO:0000256" key="1">
    <source>
        <dbReference type="SAM" id="Phobius"/>
    </source>
</evidence>
<protein>
    <submittedName>
        <fullName evidence="2">Uncharacterized protein</fullName>
    </submittedName>
</protein>
<dbReference type="GO" id="GO:0003830">
    <property type="term" value="F:beta-1,4-mannosylglycoprotein 4-beta-N-acetylglucosaminyltransferase activity"/>
    <property type="evidence" value="ECO:0007669"/>
    <property type="project" value="InterPro"/>
</dbReference>
<sequence>MFKLSVLQVFIMKKPNRVRKESEYKVRGASVSNIEVLRELRAMKKIIRERHLRLGYYGDMIFAVVLAISITEVFATAYGYTNFYDSDKKDIAILFRLVDDERQYFTAIGNLTCFIEGTKLNESNVNCVCKNDYKGNDCGIPSSVFDTINNFYKPINLTRRIRPRRIINALNFNHETDLLESRLCDLEDVVDIFVICESNFTAYGDPKRLLLKEALNSNRVIERHSKKIMHILLDKMPSTDSGWIINRYFRVYMGHKSIPYIMNKRDDDLVILNDADEIPTREVLLFLKLYKGYPTPVKLGMKLSIFGFFWRKKQDVVSSNQPELTSMGSVTTVKMLNDVFNGDIFMMRYIRNSPSEMPQILKAISQYRKKVGEPVGWWNIGTIKHPAGFHCSWCLRTESIRQKMLAAHKDDKPRWGDFPNKTDLNYIINLIKTGEWFDGTKPLMRSYEKIEGINYAPRYILQNREKFQYLLYLEEK</sequence>
<name>A0AA88HRB3_ARTSF</name>
<comment type="caution">
    <text evidence="2">The sequence shown here is derived from an EMBL/GenBank/DDBJ whole genome shotgun (WGS) entry which is preliminary data.</text>
</comment>
<evidence type="ECO:0000313" key="3">
    <source>
        <dbReference type="Proteomes" id="UP001187531"/>
    </source>
</evidence>
<proteinExistence type="predicted"/>
<organism evidence="2 3">
    <name type="scientific">Artemia franciscana</name>
    <name type="common">Brine shrimp</name>
    <name type="synonym">Artemia sanfranciscana</name>
    <dbReference type="NCBI Taxonomy" id="6661"/>
    <lineage>
        <taxon>Eukaryota</taxon>
        <taxon>Metazoa</taxon>
        <taxon>Ecdysozoa</taxon>
        <taxon>Arthropoda</taxon>
        <taxon>Crustacea</taxon>
        <taxon>Branchiopoda</taxon>
        <taxon>Anostraca</taxon>
        <taxon>Artemiidae</taxon>
        <taxon>Artemia</taxon>
    </lineage>
</organism>
<keyword evidence="3" id="KW-1185">Reference proteome</keyword>
<dbReference type="AlphaFoldDB" id="A0AA88HRB3"/>
<dbReference type="Pfam" id="PF04724">
    <property type="entry name" value="Glyco_transf_17"/>
    <property type="match status" value="1"/>
</dbReference>
<reference evidence="2" key="1">
    <citation type="submission" date="2023-07" db="EMBL/GenBank/DDBJ databases">
        <title>Chromosome-level genome assembly of Artemia franciscana.</title>
        <authorList>
            <person name="Jo E."/>
        </authorList>
    </citation>
    <scope>NUCLEOTIDE SEQUENCE</scope>
    <source>
        <tissue evidence="2">Whole body</tissue>
    </source>
</reference>
<feature type="transmembrane region" description="Helical" evidence="1">
    <location>
        <begin position="54"/>
        <end position="80"/>
    </location>
</feature>
<keyword evidence="1" id="KW-1133">Transmembrane helix</keyword>
<dbReference type="EMBL" id="JAVRJZ010000017">
    <property type="protein sequence ID" value="KAK2709507.1"/>
    <property type="molecule type" value="Genomic_DNA"/>
</dbReference>
<dbReference type="GO" id="GO:0016020">
    <property type="term" value="C:membrane"/>
    <property type="evidence" value="ECO:0007669"/>
    <property type="project" value="InterPro"/>
</dbReference>
<dbReference type="InterPro" id="IPR006813">
    <property type="entry name" value="Glyco_trans_17"/>
</dbReference>
<dbReference type="Proteomes" id="UP001187531">
    <property type="component" value="Unassembled WGS sequence"/>
</dbReference>
<accession>A0AA88HRB3</accession>
<dbReference type="PANTHER" id="PTHR12224:SF0">
    <property type="entry name" value="BETA-1,4-MANNOSYL-GLYCOPROTEIN 4-BETA-N-ACETYLGLUCOSAMINYLTRANSFERASE"/>
    <property type="match status" value="1"/>
</dbReference>